<evidence type="ECO:0000256" key="2">
    <source>
        <dbReference type="ARBA" id="ARBA00018719"/>
    </source>
</evidence>
<evidence type="ECO:0000256" key="5">
    <source>
        <dbReference type="ARBA" id="ARBA00023002"/>
    </source>
</evidence>
<dbReference type="GO" id="GO:0016668">
    <property type="term" value="F:oxidoreductase activity, acting on a sulfur group of donors, NAD(P) as acceptor"/>
    <property type="evidence" value="ECO:0007669"/>
    <property type="project" value="UniProtKB-ARBA"/>
</dbReference>
<keyword evidence="6" id="KW-1015">Disulfide bond</keyword>
<keyword evidence="3" id="KW-0285">Flavoprotein</keyword>
<keyword evidence="4" id="KW-0274">FAD</keyword>
<evidence type="ECO:0000256" key="6">
    <source>
        <dbReference type="ARBA" id="ARBA00023157"/>
    </source>
</evidence>
<dbReference type="EMBL" id="DVNO01000036">
    <property type="protein sequence ID" value="HIU65812.1"/>
    <property type="molecule type" value="Genomic_DNA"/>
</dbReference>
<proteinExistence type="inferred from homology"/>
<dbReference type="SUPFAM" id="SSF51905">
    <property type="entry name" value="FAD/NAD(P)-binding domain"/>
    <property type="match status" value="1"/>
</dbReference>
<protein>
    <recommendedName>
        <fullName evidence="2">Thioredoxin reductase</fullName>
    </recommendedName>
</protein>
<comment type="similarity">
    <text evidence="1">Belongs to the class-II pyridine nucleotide-disulfide oxidoreductase family.</text>
</comment>
<reference evidence="9" key="2">
    <citation type="journal article" date="2021" name="PeerJ">
        <title>Extensive microbial diversity within the chicken gut microbiome revealed by metagenomics and culture.</title>
        <authorList>
            <person name="Gilroy R."/>
            <person name="Ravi A."/>
            <person name="Getino M."/>
            <person name="Pursley I."/>
            <person name="Horton D.L."/>
            <person name="Alikhan N.F."/>
            <person name="Baker D."/>
            <person name="Gharbi K."/>
            <person name="Hall N."/>
            <person name="Watson M."/>
            <person name="Adriaenssens E.M."/>
            <person name="Foster-Nyarko E."/>
            <person name="Jarju S."/>
            <person name="Secka A."/>
            <person name="Antonio M."/>
            <person name="Oren A."/>
            <person name="Chaudhuri R.R."/>
            <person name="La Ragione R."/>
            <person name="Hildebrand F."/>
            <person name="Pallen M.J."/>
        </authorList>
    </citation>
    <scope>NUCLEOTIDE SEQUENCE</scope>
    <source>
        <strain evidence="9">CHK136-897</strain>
    </source>
</reference>
<dbReference type="PRINTS" id="PR00368">
    <property type="entry name" value="FADPNR"/>
</dbReference>
<dbReference type="Proteomes" id="UP000824142">
    <property type="component" value="Unassembled WGS sequence"/>
</dbReference>
<evidence type="ECO:0000256" key="7">
    <source>
        <dbReference type="ARBA" id="ARBA00023284"/>
    </source>
</evidence>
<dbReference type="InterPro" id="IPR036188">
    <property type="entry name" value="FAD/NAD-bd_sf"/>
</dbReference>
<name>A0A9D1SN78_9PROT</name>
<dbReference type="PROSITE" id="PS00573">
    <property type="entry name" value="PYRIDINE_REDOX_2"/>
    <property type="match status" value="1"/>
</dbReference>
<sequence length="302" mass="32367">MNEVIMHDVIILGSGPAGLTAALYCARAGKDTLVLGGDRLGGQTAGIAVLENYPGWKGSGLELSEFMKNQAESFGAKVIFVSAKTISGDVESGFNILCDDGNRYVAKVIIIATGASPRKLEIEGARELFGKGVSYCATCDGFFYYGKDVIVMGGGNSALNDALYLADVARNVKIVYRKGAFTRAEEVLRNRVAERENIECLFNTDLKKIAKTDDDRLVVTTTDDQEITCDGLFVAIGHEANTDYLSEDVRRDNMGRLIPKELPAGMYVAGDVQSELKMQIATAVGAGCTAAMDAIAFLNSRS</sequence>
<evidence type="ECO:0000256" key="1">
    <source>
        <dbReference type="ARBA" id="ARBA00009333"/>
    </source>
</evidence>
<comment type="caution">
    <text evidence="9">The sequence shown here is derived from an EMBL/GenBank/DDBJ whole genome shotgun (WGS) entry which is preliminary data.</text>
</comment>
<evidence type="ECO:0000313" key="9">
    <source>
        <dbReference type="EMBL" id="HIU65812.1"/>
    </source>
</evidence>
<accession>A0A9D1SN78</accession>
<evidence type="ECO:0000259" key="8">
    <source>
        <dbReference type="Pfam" id="PF07992"/>
    </source>
</evidence>
<dbReference type="InterPro" id="IPR008255">
    <property type="entry name" value="Pyr_nucl-diS_OxRdtase_2_AS"/>
</dbReference>
<dbReference type="Gene3D" id="3.50.50.60">
    <property type="entry name" value="FAD/NAD(P)-binding domain"/>
    <property type="match status" value="2"/>
</dbReference>
<dbReference type="PRINTS" id="PR00469">
    <property type="entry name" value="PNDRDTASEII"/>
</dbReference>
<dbReference type="InterPro" id="IPR050097">
    <property type="entry name" value="Ferredoxin-NADP_redctase_2"/>
</dbReference>
<dbReference type="PANTHER" id="PTHR48105">
    <property type="entry name" value="THIOREDOXIN REDUCTASE 1-RELATED-RELATED"/>
    <property type="match status" value="1"/>
</dbReference>
<feature type="domain" description="FAD/NAD(P)-binding" evidence="8">
    <location>
        <begin position="7"/>
        <end position="287"/>
    </location>
</feature>
<gene>
    <name evidence="9" type="ORF">IAC63_04215</name>
</gene>
<reference evidence="9" key="1">
    <citation type="submission" date="2020-10" db="EMBL/GenBank/DDBJ databases">
        <authorList>
            <person name="Gilroy R."/>
        </authorList>
    </citation>
    <scope>NUCLEOTIDE SEQUENCE</scope>
    <source>
        <strain evidence="9">CHK136-897</strain>
    </source>
</reference>
<keyword evidence="5" id="KW-0560">Oxidoreductase</keyword>
<dbReference type="AlphaFoldDB" id="A0A9D1SN78"/>
<evidence type="ECO:0000256" key="3">
    <source>
        <dbReference type="ARBA" id="ARBA00022630"/>
    </source>
</evidence>
<keyword evidence="7" id="KW-0676">Redox-active center</keyword>
<dbReference type="Pfam" id="PF07992">
    <property type="entry name" value="Pyr_redox_2"/>
    <property type="match status" value="1"/>
</dbReference>
<organism evidence="9 10">
    <name type="scientific">Candidatus Enterousia avicola</name>
    <dbReference type="NCBI Taxonomy" id="2840787"/>
    <lineage>
        <taxon>Bacteria</taxon>
        <taxon>Pseudomonadati</taxon>
        <taxon>Pseudomonadota</taxon>
        <taxon>Alphaproteobacteria</taxon>
        <taxon>Candidatus Enterousia</taxon>
    </lineage>
</organism>
<evidence type="ECO:0000313" key="10">
    <source>
        <dbReference type="Proteomes" id="UP000824142"/>
    </source>
</evidence>
<dbReference type="InterPro" id="IPR023753">
    <property type="entry name" value="FAD/NAD-binding_dom"/>
</dbReference>
<evidence type="ECO:0000256" key="4">
    <source>
        <dbReference type="ARBA" id="ARBA00022827"/>
    </source>
</evidence>